<evidence type="ECO:0000259" key="1">
    <source>
        <dbReference type="Pfam" id="PF04542"/>
    </source>
</evidence>
<dbReference type="EMBL" id="MFAM01000001">
    <property type="protein sequence ID" value="OGD80180.1"/>
    <property type="molecule type" value="Genomic_DNA"/>
</dbReference>
<dbReference type="Proteomes" id="UP000176682">
    <property type="component" value="Unassembled WGS sequence"/>
</dbReference>
<comment type="caution">
    <text evidence="2">The sequence shown here is derived from an EMBL/GenBank/DDBJ whole genome shotgun (WGS) entry which is preliminary data.</text>
</comment>
<sequence>MGKVELISKVAEKYRGELEMDSLIEAGKKGWRLAEEKFNSKDIKFETYALWWVRAAMIEKITGVSIDKIAKIEQLTEETYD</sequence>
<name>A0A1F5FKR6_9BACT</name>
<accession>A0A1F5FKR6</accession>
<protein>
    <recommendedName>
        <fullName evidence="1">RNA polymerase sigma-70 region 2 domain-containing protein</fullName>
    </recommendedName>
</protein>
<reference evidence="2 3" key="1">
    <citation type="journal article" date="2016" name="Nat. Commun.">
        <title>Thousands of microbial genomes shed light on interconnected biogeochemical processes in an aquifer system.</title>
        <authorList>
            <person name="Anantharaman K."/>
            <person name="Brown C.T."/>
            <person name="Hug L.A."/>
            <person name="Sharon I."/>
            <person name="Castelle C.J."/>
            <person name="Probst A.J."/>
            <person name="Thomas B.C."/>
            <person name="Singh A."/>
            <person name="Wilkins M.J."/>
            <person name="Karaoz U."/>
            <person name="Brodie E.L."/>
            <person name="Williams K.H."/>
            <person name="Hubbard S.S."/>
            <person name="Banfield J.F."/>
        </authorList>
    </citation>
    <scope>NUCLEOTIDE SEQUENCE [LARGE SCALE GENOMIC DNA]</scope>
</reference>
<dbReference type="Pfam" id="PF04542">
    <property type="entry name" value="Sigma70_r2"/>
    <property type="match status" value="1"/>
</dbReference>
<organism evidence="2 3">
    <name type="scientific">Candidatus Collierbacteria bacterium RIFOXYB1_FULL_49_13</name>
    <dbReference type="NCBI Taxonomy" id="1817728"/>
    <lineage>
        <taxon>Bacteria</taxon>
        <taxon>Candidatus Collieribacteriota</taxon>
    </lineage>
</organism>
<proteinExistence type="predicted"/>
<dbReference type="GO" id="GO:0003700">
    <property type="term" value="F:DNA-binding transcription factor activity"/>
    <property type="evidence" value="ECO:0007669"/>
    <property type="project" value="InterPro"/>
</dbReference>
<dbReference type="InterPro" id="IPR013325">
    <property type="entry name" value="RNA_pol_sigma_r2"/>
</dbReference>
<dbReference type="AlphaFoldDB" id="A0A1F5FKR6"/>
<evidence type="ECO:0000313" key="3">
    <source>
        <dbReference type="Proteomes" id="UP000176682"/>
    </source>
</evidence>
<dbReference type="Gene3D" id="1.10.1740.10">
    <property type="match status" value="1"/>
</dbReference>
<dbReference type="GO" id="GO:0006352">
    <property type="term" value="P:DNA-templated transcription initiation"/>
    <property type="evidence" value="ECO:0007669"/>
    <property type="project" value="InterPro"/>
</dbReference>
<evidence type="ECO:0000313" key="2">
    <source>
        <dbReference type="EMBL" id="OGD80180.1"/>
    </source>
</evidence>
<dbReference type="SUPFAM" id="SSF88946">
    <property type="entry name" value="Sigma2 domain of RNA polymerase sigma factors"/>
    <property type="match status" value="1"/>
</dbReference>
<dbReference type="InterPro" id="IPR007627">
    <property type="entry name" value="RNA_pol_sigma70_r2"/>
</dbReference>
<feature type="domain" description="RNA polymerase sigma-70 region 2" evidence="1">
    <location>
        <begin position="7"/>
        <end position="61"/>
    </location>
</feature>
<gene>
    <name evidence="2" type="ORF">A2368_03650</name>
</gene>